<organism evidence="2 3">
    <name type="scientific">Fukomys damarensis</name>
    <name type="common">Damaraland mole rat</name>
    <name type="synonym">Cryptomys damarensis</name>
    <dbReference type="NCBI Taxonomy" id="885580"/>
    <lineage>
        <taxon>Eukaryota</taxon>
        <taxon>Metazoa</taxon>
        <taxon>Chordata</taxon>
        <taxon>Craniata</taxon>
        <taxon>Vertebrata</taxon>
        <taxon>Euteleostomi</taxon>
        <taxon>Mammalia</taxon>
        <taxon>Eutheria</taxon>
        <taxon>Euarchontoglires</taxon>
        <taxon>Glires</taxon>
        <taxon>Rodentia</taxon>
        <taxon>Hystricomorpha</taxon>
        <taxon>Bathyergidae</taxon>
        <taxon>Fukomys</taxon>
    </lineage>
</organism>
<accession>A0A091DC30</accession>
<dbReference type="Proteomes" id="UP000028990">
    <property type="component" value="Unassembled WGS sequence"/>
</dbReference>
<feature type="region of interest" description="Disordered" evidence="1">
    <location>
        <begin position="1"/>
        <end position="30"/>
    </location>
</feature>
<sequence>MAPHGPCGSPHRVERRPAEQLPQKAQAHKVLKRGLHLAKTPPSLADQPTARVAEVVCGQRTLSSGYILQRSTAGGAM</sequence>
<proteinExistence type="predicted"/>
<gene>
    <name evidence="2" type="ORF">H920_08829</name>
</gene>
<reference evidence="2 3" key="1">
    <citation type="submission" date="2013-11" db="EMBL/GenBank/DDBJ databases">
        <title>The Damaraland mole rat (Fukomys damarensis) genome and evolution of African mole rats.</title>
        <authorList>
            <person name="Gladyshev V.N."/>
            <person name="Fang X."/>
        </authorList>
    </citation>
    <scope>NUCLEOTIDE SEQUENCE [LARGE SCALE GENOMIC DNA]</scope>
    <source>
        <tissue evidence="2">Liver</tissue>
    </source>
</reference>
<evidence type="ECO:0000313" key="3">
    <source>
        <dbReference type="Proteomes" id="UP000028990"/>
    </source>
</evidence>
<protein>
    <submittedName>
        <fullName evidence="2">Uncharacterized protein</fullName>
    </submittedName>
</protein>
<dbReference type="EMBL" id="KN122569">
    <property type="protein sequence ID" value="KFO29674.1"/>
    <property type="molecule type" value="Genomic_DNA"/>
</dbReference>
<name>A0A091DC30_FUKDA</name>
<evidence type="ECO:0000313" key="2">
    <source>
        <dbReference type="EMBL" id="KFO29674.1"/>
    </source>
</evidence>
<keyword evidence="3" id="KW-1185">Reference proteome</keyword>
<dbReference type="AlphaFoldDB" id="A0A091DC30"/>
<evidence type="ECO:0000256" key="1">
    <source>
        <dbReference type="SAM" id="MobiDB-lite"/>
    </source>
</evidence>